<evidence type="ECO:0000256" key="2">
    <source>
        <dbReference type="ARBA" id="ARBA00022679"/>
    </source>
</evidence>
<evidence type="ECO:0000256" key="3">
    <source>
        <dbReference type="ARBA" id="ARBA00022691"/>
    </source>
</evidence>
<keyword evidence="3" id="KW-0949">S-adenosyl-L-methionine</keyword>
<evidence type="ECO:0000256" key="4">
    <source>
        <dbReference type="SAM" id="MobiDB-lite"/>
    </source>
</evidence>
<keyword evidence="7" id="KW-1185">Reference proteome</keyword>
<comment type="caution">
    <text evidence="6">The sequence shown here is derived from an EMBL/GenBank/DDBJ whole genome shotgun (WGS) entry which is preliminary data.</text>
</comment>
<dbReference type="InterPro" id="IPR029063">
    <property type="entry name" value="SAM-dependent_MTases_sf"/>
</dbReference>
<evidence type="ECO:0000313" key="7">
    <source>
        <dbReference type="Proteomes" id="UP001044222"/>
    </source>
</evidence>
<dbReference type="Proteomes" id="UP001044222">
    <property type="component" value="Chromosome 19"/>
</dbReference>
<gene>
    <name evidence="6" type="ORF">ANANG_G00309670</name>
</gene>
<dbReference type="PANTHER" id="PTHR11006">
    <property type="entry name" value="PROTEIN ARGININE N-METHYLTRANSFERASE"/>
    <property type="match status" value="1"/>
</dbReference>
<evidence type="ECO:0000259" key="5">
    <source>
        <dbReference type="Pfam" id="PF22528"/>
    </source>
</evidence>
<dbReference type="InterPro" id="IPR055135">
    <property type="entry name" value="PRMT_dom"/>
</dbReference>
<feature type="domain" description="Protein arginine N-methyltransferase" evidence="5">
    <location>
        <begin position="52"/>
        <end position="111"/>
    </location>
</feature>
<dbReference type="SUPFAM" id="SSF53335">
    <property type="entry name" value="S-adenosyl-L-methionine-dependent methyltransferases"/>
    <property type="match status" value="1"/>
</dbReference>
<dbReference type="AlphaFoldDB" id="A0A9D3RHH2"/>
<organism evidence="6 7">
    <name type="scientific">Anguilla anguilla</name>
    <name type="common">European freshwater eel</name>
    <name type="synonym">Muraena anguilla</name>
    <dbReference type="NCBI Taxonomy" id="7936"/>
    <lineage>
        <taxon>Eukaryota</taxon>
        <taxon>Metazoa</taxon>
        <taxon>Chordata</taxon>
        <taxon>Craniata</taxon>
        <taxon>Vertebrata</taxon>
        <taxon>Euteleostomi</taxon>
        <taxon>Actinopterygii</taxon>
        <taxon>Neopterygii</taxon>
        <taxon>Teleostei</taxon>
        <taxon>Anguilliformes</taxon>
        <taxon>Anguillidae</taxon>
        <taxon>Anguilla</taxon>
    </lineage>
</organism>
<accession>A0A9D3RHH2</accession>
<keyword evidence="1" id="KW-0489">Methyltransferase</keyword>
<reference evidence="6" key="1">
    <citation type="submission" date="2021-01" db="EMBL/GenBank/DDBJ databases">
        <title>A chromosome-scale assembly of European eel, Anguilla anguilla.</title>
        <authorList>
            <person name="Henkel C."/>
            <person name="Jong-Raadsen S.A."/>
            <person name="Dufour S."/>
            <person name="Weltzien F.-A."/>
            <person name="Palstra A.P."/>
            <person name="Pelster B."/>
            <person name="Spaink H.P."/>
            <person name="Van Den Thillart G.E."/>
            <person name="Jansen H."/>
            <person name="Zahm M."/>
            <person name="Klopp C."/>
            <person name="Cedric C."/>
            <person name="Louis A."/>
            <person name="Berthelot C."/>
            <person name="Parey E."/>
            <person name="Roest Crollius H."/>
            <person name="Montfort J."/>
            <person name="Robinson-Rechavi M."/>
            <person name="Bucao C."/>
            <person name="Bouchez O."/>
            <person name="Gislard M."/>
            <person name="Lluch J."/>
            <person name="Milhes M."/>
            <person name="Lampietro C."/>
            <person name="Lopez Roques C."/>
            <person name="Donnadieu C."/>
            <person name="Braasch I."/>
            <person name="Desvignes T."/>
            <person name="Postlethwait J."/>
            <person name="Bobe J."/>
            <person name="Guiguen Y."/>
            <person name="Dirks R."/>
        </authorList>
    </citation>
    <scope>NUCLEOTIDE SEQUENCE</scope>
    <source>
        <strain evidence="6">Tag_6206</strain>
        <tissue evidence="6">Liver</tissue>
    </source>
</reference>
<sequence>MRSGAWLRATPRQRSLTNREPPSAKEEVMTEGSWELKYLAAVWTLWCVSLSLSLSTAPDAPYTHWKQTVFYLEEYLTVRRVEEIVGSISMKPNEKNVRDLDFTFELDFKGQLCEAAISHDYKMR</sequence>
<protein>
    <recommendedName>
        <fullName evidence="5">Protein arginine N-methyltransferase domain-containing protein</fullName>
    </recommendedName>
</protein>
<evidence type="ECO:0000256" key="1">
    <source>
        <dbReference type="ARBA" id="ARBA00022603"/>
    </source>
</evidence>
<keyword evidence="2" id="KW-0808">Transferase</keyword>
<dbReference type="Gene3D" id="2.70.160.11">
    <property type="entry name" value="Hnrnp arginine n-methyltransferase1"/>
    <property type="match status" value="1"/>
</dbReference>
<proteinExistence type="predicted"/>
<name>A0A9D3RHH2_ANGAN</name>
<dbReference type="GO" id="GO:0035242">
    <property type="term" value="F:protein-arginine omega-N asymmetric methyltransferase activity"/>
    <property type="evidence" value="ECO:0007669"/>
    <property type="project" value="TreeGrafter"/>
</dbReference>
<dbReference type="GO" id="GO:0005886">
    <property type="term" value="C:plasma membrane"/>
    <property type="evidence" value="ECO:0007669"/>
    <property type="project" value="TreeGrafter"/>
</dbReference>
<dbReference type="GO" id="GO:0032259">
    <property type="term" value="P:methylation"/>
    <property type="evidence" value="ECO:0007669"/>
    <property type="project" value="UniProtKB-KW"/>
</dbReference>
<dbReference type="GO" id="GO:0035241">
    <property type="term" value="F:protein-arginine omega-N monomethyltransferase activity"/>
    <property type="evidence" value="ECO:0007669"/>
    <property type="project" value="TreeGrafter"/>
</dbReference>
<feature type="region of interest" description="Disordered" evidence="4">
    <location>
        <begin position="1"/>
        <end position="26"/>
    </location>
</feature>
<dbReference type="GO" id="GO:0042054">
    <property type="term" value="F:histone methyltransferase activity"/>
    <property type="evidence" value="ECO:0007669"/>
    <property type="project" value="TreeGrafter"/>
</dbReference>
<dbReference type="Pfam" id="PF22528">
    <property type="entry name" value="PRMT_C"/>
    <property type="match status" value="1"/>
</dbReference>
<dbReference type="EMBL" id="JAFIRN010000019">
    <property type="protein sequence ID" value="KAG5830354.1"/>
    <property type="molecule type" value="Genomic_DNA"/>
</dbReference>
<evidence type="ECO:0000313" key="6">
    <source>
        <dbReference type="EMBL" id="KAG5830354.1"/>
    </source>
</evidence>
<dbReference type="InterPro" id="IPR025799">
    <property type="entry name" value="Arg_MeTrfase"/>
</dbReference>
<dbReference type="PANTHER" id="PTHR11006:SF47">
    <property type="entry name" value="PROTEIN ARGININE N-METHYLTRANSFERASE 8"/>
    <property type="match status" value="1"/>
</dbReference>